<dbReference type="Proteomes" id="UP000564885">
    <property type="component" value="Unassembled WGS sequence"/>
</dbReference>
<gene>
    <name evidence="2" type="ORF">HJG44_07760</name>
</gene>
<accession>A0A849I7B2</accession>
<evidence type="ECO:0000313" key="3">
    <source>
        <dbReference type="Proteomes" id="UP000564885"/>
    </source>
</evidence>
<proteinExistence type="predicted"/>
<comment type="caution">
    <text evidence="2">The sequence shown here is derived from an EMBL/GenBank/DDBJ whole genome shotgun (WGS) entry which is preliminary data.</text>
</comment>
<dbReference type="PROSITE" id="PS51257">
    <property type="entry name" value="PROKAR_LIPOPROTEIN"/>
    <property type="match status" value="1"/>
</dbReference>
<dbReference type="InterPro" id="IPR029058">
    <property type="entry name" value="AB_hydrolase_fold"/>
</dbReference>
<name>A0A849I7B2_9HYPH</name>
<organism evidence="2 3">
    <name type="scientific">Enterovirga aerilata</name>
    <dbReference type="NCBI Taxonomy" id="2730920"/>
    <lineage>
        <taxon>Bacteria</taxon>
        <taxon>Pseudomonadati</taxon>
        <taxon>Pseudomonadota</taxon>
        <taxon>Alphaproteobacteria</taxon>
        <taxon>Hyphomicrobiales</taxon>
        <taxon>Methylobacteriaceae</taxon>
        <taxon>Enterovirga</taxon>
    </lineage>
</organism>
<feature type="chain" id="PRO_5032423215" evidence="1">
    <location>
        <begin position="26"/>
        <end position="358"/>
    </location>
</feature>
<dbReference type="SUPFAM" id="SSF53474">
    <property type="entry name" value="alpha/beta-Hydrolases"/>
    <property type="match status" value="1"/>
</dbReference>
<keyword evidence="3" id="KW-1185">Reference proteome</keyword>
<reference evidence="2 3" key="1">
    <citation type="submission" date="2020-04" db="EMBL/GenBank/DDBJ databases">
        <title>Enterovirga sp. isolate from soil.</title>
        <authorList>
            <person name="Chea S."/>
            <person name="Kim D.-U."/>
        </authorList>
    </citation>
    <scope>NUCLEOTIDE SEQUENCE [LARGE SCALE GENOMIC DNA]</scope>
    <source>
        <strain evidence="2 3">DB1703</strain>
    </source>
</reference>
<feature type="signal peptide" evidence="1">
    <location>
        <begin position="1"/>
        <end position="25"/>
    </location>
</feature>
<dbReference type="EMBL" id="JABEPP010000002">
    <property type="protein sequence ID" value="NNM72289.1"/>
    <property type="molecule type" value="Genomic_DNA"/>
</dbReference>
<dbReference type="AlphaFoldDB" id="A0A849I7B2"/>
<dbReference type="Pfam" id="PF26363">
    <property type="entry name" value="Phospholipase-like"/>
    <property type="match status" value="1"/>
</dbReference>
<sequence length="358" mass="39600">MSGFPARALRALCFLVAALGLGACAQLPPAQGRDELVLGIGGRHSVEPAPPHAELFLDYALLADQSYADSLYDMRVAPPFDVGPDTYCAARRRPGDPCRDVEGLTDHAIARLKRWRRIYAEKEAESFPCPPGRAGCQAPLPGLGVQVWVKAGRVCPEAAIVFRGTDGQTADDWFSNLRWLLRLLPLYDQYDQVQDYTPAFVRVIERERCFVRGRTRIVAIGHSLGGGLAQQAAFRDGRVRRVSAIDPSFVTGIEDLDPRLVAANSQGLGIDRLYERGEILSYPRFLLQQLDPPRECDPLVRTIRLDTLRGNPIEQHSLSSMATSLLAWSKERRAKGLRADLPLPGPTPATCRVRVARR</sequence>
<evidence type="ECO:0000256" key="1">
    <source>
        <dbReference type="SAM" id="SignalP"/>
    </source>
</evidence>
<dbReference type="RefSeq" id="WP_171217774.1">
    <property type="nucleotide sequence ID" value="NZ_JABEPP010000002.1"/>
</dbReference>
<keyword evidence="1" id="KW-0732">Signal</keyword>
<dbReference type="Gene3D" id="3.40.50.1820">
    <property type="entry name" value="alpha/beta hydrolase"/>
    <property type="match status" value="1"/>
</dbReference>
<protein>
    <submittedName>
        <fullName evidence="2">Alpha/beta fold hydrolase</fullName>
    </submittedName>
</protein>
<keyword evidence="2" id="KW-0378">Hydrolase</keyword>
<evidence type="ECO:0000313" key="2">
    <source>
        <dbReference type="EMBL" id="NNM72289.1"/>
    </source>
</evidence>
<dbReference type="GO" id="GO:0016787">
    <property type="term" value="F:hydrolase activity"/>
    <property type="evidence" value="ECO:0007669"/>
    <property type="project" value="UniProtKB-KW"/>
</dbReference>